<feature type="compositionally biased region" description="Polar residues" evidence="3">
    <location>
        <begin position="518"/>
        <end position="527"/>
    </location>
</feature>
<gene>
    <name evidence="5" type="ORF">SEMRO_47_G027630.1</name>
</gene>
<feature type="region of interest" description="Disordered" evidence="3">
    <location>
        <begin position="507"/>
        <end position="662"/>
    </location>
</feature>
<organism evidence="5 6">
    <name type="scientific">Seminavis robusta</name>
    <dbReference type="NCBI Taxonomy" id="568900"/>
    <lineage>
        <taxon>Eukaryota</taxon>
        <taxon>Sar</taxon>
        <taxon>Stramenopiles</taxon>
        <taxon>Ochrophyta</taxon>
        <taxon>Bacillariophyta</taxon>
        <taxon>Bacillariophyceae</taxon>
        <taxon>Bacillariophycidae</taxon>
        <taxon>Naviculales</taxon>
        <taxon>Naviculaceae</taxon>
        <taxon>Seminavis</taxon>
    </lineage>
</organism>
<dbReference type="OrthoDB" id="153872at2759"/>
<feature type="compositionally biased region" description="Basic and acidic residues" evidence="3">
    <location>
        <begin position="507"/>
        <end position="517"/>
    </location>
</feature>
<feature type="compositionally biased region" description="Low complexity" evidence="3">
    <location>
        <begin position="161"/>
        <end position="180"/>
    </location>
</feature>
<dbReference type="Proteomes" id="UP001153069">
    <property type="component" value="Unassembled WGS sequence"/>
</dbReference>
<feature type="compositionally biased region" description="Basic and acidic residues" evidence="3">
    <location>
        <begin position="581"/>
        <end position="613"/>
    </location>
</feature>
<dbReference type="PANTHER" id="PTHR31319:SF77">
    <property type="entry name" value="ZINC FINGER PROTEIN CONSTANS-LIKE 4"/>
    <property type="match status" value="1"/>
</dbReference>
<feature type="compositionally biased region" description="Polar residues" evidence="3">
    <location>
        <begin position="1"/>
        <end position="24"/>
    </location>
</feature>
<dbReference type="InterPro" id="IPR045281">
    <property type="entry name" value="CONSTANS-like"/>
</dbReference>
<feature type="domain" description="CCT" evidence="4">
    <location>
        <begin position="681"/>
        <end position="723"/>
    </location>
</feature>
<evidence type="ECO:0000259" key="4">
    <source>
        <dbReference type="PROSITE" id="PS51017"/>
    </source>
</evidence>
<feature type="compositionally biased region" description="Low complexity" evidence="3">
    <location>
        <begin position="543"/>
        <end position="555"/>
    </location>
</feature>
<keyword evidence="2" id="KW-0539">Nucleus</keyword>
<dbReference type="PANTHER" id="PTHR31319">
    <property type="entry name" value="ZINC FINGER PROTEIN CONSTANS-LIKE 4"/>
    <property type="match status" value="1"/>
</dbReference>
<comment type="caution">
    <text evidence="5">The sequence shown here is derived from an EMBL/GenBank/DDBJ whole genome shotgun (WGS) entry which is preliminary data.</text>
</comment>
<feature type="region of interest" description="Disordered" evidence="3">
    <location>
        <begin position="334"/>
        <end position="376"/>
    </location>
</feature>
<evidence type="ECO:0000313" key="5">
    <source>
        <dbReference type="EMBL" id="CAB9498842.1"/>
    </source>
</evidence>
<comment type="subcellular location">
    <subcellularLocation>
        <location evidence="1">Nucleus</location>
    </subcellularLocation>
</comment>
<protein>
    <submittedName>
        <fullName evidence="5">CCT motif</fullName>
    </submittedName>
</protein>
<dbReference type="EMBL" id="CAICTM010000047">
    <property type="protein sequence ID" value="CAB9498842.1"/>
    <property type="molecule type" value="Genomic_DNA"/>
</dbReference>
<dbReference type="AlphaFoldDB" id="A0A9N8D943"/>
<feature type="compositionally biased region" description="Low complexity" evidence="3">
    <location>
        <begin position="340"/>
        <end position="354"/>
    </location>
</feature>
<evidence type="ECO:0000256" key="1">
    <source>
        <dbReference type="ARBA" id="ARBA00004123"/>
    </source>
</evidence>
<reference evidence="5" key="1">
    <citation type="submission" date="2020-06" db="EMBL/GenBank/DDBJ databases">
        <authorList>
            <consortium name="Plant Systems Biology data submission"/>
        </authorList>
    </citation>
    <scope>NUCLEOTIDE SEQUENCE</scope>
    <source>
        <strain evidence="5">D6</strain>
    </source>
</reference>
<keyword evidence="6" id="KW-1185">Reference proteome</keyword>
<name>A0A9N8D943_9STRA</name>
<evidence type="ECO:0000256" key="3">
    <source>
        <dbReference type="SAM" id="MobiDB-lite"/>
    </source>
</evidence>
<sequence length="736" mass="80830">MKTRWFTRSQREQGSNGMLTSSERSAMLTDSERTRNESIDFDIDFSVTESGRTVAHMIDAATKSSNDGEFDFSITSSGRTIEHIMQDHAMNKTPAATRNNINDNNSNTTHSNNNTSNNSSATHANLPTGVPAVRATISNPLTIPPQAATKSPARAIPPPNGSLLHTNNNSSTNGNAHTGSQDSSGSNFLSGILNESPATSSAMAQLAHTPPTNFGTSYENRHFGKRQRSGSVSGRLRSASDLEEKGLIDRNQKGILKDLIICGDEELQKALDKYETGDPAELEHMIKSGALQNKAVPDLDLLGDLDLDLDFLTVNDGGGEVTSGDLGREGPGMYSLPQHTTNNTTCTETTTATNQRSASMPSIMQPPPPAFASKRQASDMTHNRTTTTTTNTAAGSAAPVTHEFDDGIGELEFTGGFGGDAYFGDDATSGQFMNSSGEKQRSLSTVSGDDNRLRSNSLFSALINEPRTTENHYTQYGRWMDVVPASNANNNTAHSVNSNLFDRKESVAGKDRNHQETTAKTAATTVSRPIPIPNASTKHESQSAAATITSTPTTSPKKKGRRKSDSAAVEERRLKAQLRQELAEQKRREKQEKREKKEREKQEKREARLLAKAEKKKLKEQKKDSSSAMAVDEEEKPIHVPGSGRPRSMSDPNLTATRDEFGHVEIERPDGWVGAYSPESRKKRIEKFLEKRHQRVWTKTVKYDVRKNFADSRLRVKGRFVKKEDEMLMRDLMSLT</sequence>
<dbReference type="PROSITE" id="PS51017">
    <property type="entry name" value="CCT"/>
    <property type="match status" value="1"/>
</dbReference>
<feature type="region of interest" description="Disordered" evidence="3">
    <location>
        <begin position="142"/>
        <end position="238"/>
    </location>
</feature>
<proteinExistence type="predicted"/>
<feature type="compositionally biased region" description="Low complexity" evidence="3">
    <location>
        <begin position="95"/>
        <end position="125"/>
    </location>
</feature>
<dbReference type="InterPro" id="IPR010402">
    <property type="entry name" value="CCT_domain"/>
</dbReference>
<evidence type="ECO:0000313" key="6">
    <source>
        <dbReference type="Proteomes" id="UP001153069"/>
    </source>
</evidence>
<dbReference type="Pfam" id="PF06203">
    <property type="entry name" value="CCT"/>
    <property type="match status" value="1"/>
</dbReference>
<feature type="region of interest" description="Disordered" evidence="3">
    <location>
        <begin position="95"/>
        <end position="126"/>
    </location>
</feature>
<dbReference type="GO" id="GO:0005634">
    <property type="term" value="C:nucleus"/>
    <property type="evidence" value="ECO:0007669"/>
    <property type="project" value="UniProtKB-SubCell"/>
</dbReference>
<accession>A0A9N8D943</accession>
<feature type="region of interest" description="Disordered" evidence="3">
    <location>
        <begin position="1"/>
        <end position="33"/>
    </location>
</feature>
<feature type="compositionally biased region" description="Basic and acidic residues" evidence="3">
    <location>
        <begin position="563"/>
        <end position="574"/>
    </location>
</feature>
<evidence type="ECO:0000256" key="2">
    <source>
        <dbReference type="ARBA" id="ARBA00023242"/>
    </source>
</evidence>